<dbReference type="EMBL" id="LSBH01000001">
    <property type="protein sequence ID" value="OAQ88087.1"/>
    <property type="molecule type" value="Genomic_DNA"/>
</dbReference>
<accession>A0A179HD18</accession>
<feature type="region of interest" description="Disordered" evidence="1">
    <location>
        <begin position="133"/>
        <end position="156"/>
    </location>
</feature>
<dbReference type="AlphaFoldDB" id="A0A179HD18"/>
<feature type="compositionally biased region" description="Basic and acidic residues" evidence="1">
    <location>
        <begin position="147"/>
        <end position="156"/>
    </location>
</feature>
<reference evidence="2 3" key="1">
    <citation type="submission" date="2016-01" db="EMBL/GenBank/DDBJ databases">
        <title>Biosynthesis of antibiotic leucinostatins and their inhibition on Phytophthora in bio-control Purpureocillium lilacinum.</title>
        <authorList>
            <person name="Wang G."/>
            <person name="Liu Z."/>
            <person name="Lin R."/>
            <person name="Li E."/>
            <person name="Mao Z."/>
            <person name="Ling J."/>
            <person name="Yin W."/>
            <person name="Xie B."/>
        </authorList>
    </citation>
    <scope>NUCLEOTIDE SEQUENCE [LARGE SCALE GENOMIC DNA]</scope>
    <source>
        <strain evidence="2">PLBJ-1</strain>
    </source>
</reference>
<sequence length="156" mass="17328">MWVTEMGLGLRITDCLRLVRSASIFSLTPIARASKGVRTTLVLLDKGAHICRAVVARAECVRNRCDEEAKLPCFQGQWSQGNLAILVRPVFDDGIAHLPTGRGQFECFDFRAGQFSSVQSGRQRIPCSLSQMTPLHPSWSRPPPRPEYFETGHGDS</sequence>
<evidence type="ECO:0000256" key="1">
    <source>
        <dbReference type="SAM" id="MobiDB-lite"/>
    </source>
</evidence>
<dbReference type="Proteomes" id="UP000078240">
    <property type="component" value="Unassembled WGS sequence"/>
</dbReference>
<protein>
    <submittedName>
        <fullName evidence="2">Uncharacterized protein</fullName>
    </submittedName>
</protein>
<gene>
    <name evidence="2" type="ORF">VFPBJ_02128</name>
</gene>
<comment type="caution">
    <text evidence="2">The sequence shown here is derived from an EMBL/GenBank/DDBJ whole genome shotgun (WGS) entry which is preliminary data.</text>
</comment>
<name>A0A179HD18_PURLI</name>
<organism evidence="2 3">
    <name type="scientific">Purpureocillium lilacinum</name>
    <name type="common">Paecilomyces lilacinus</name>
    <dbReference type="NCBI Taxonomy" id="33203"/>
    <lineage>
        <taxon>Eukaryota</taxon>
        <taxon>Fungi</taxon>
        <taxon>Dikarya</taxon>
        <taxon>Ascomycota</taxon>
        <taxon>Pezizomycotina</taxon>
        <taxon>Sordariomycetes</taxon>
        <taxon>Hypocreomycetidae</taxon>
        <taxon>Hypocreales</taxon>
        <taxon>Ophiocordycipitaceae</taxon>
        <taxon>Purpureocillium</taxon>
    </lineage>
</organism>
<evidence type="ECO:0000313" key="3">
    <source>
        <dbReference type="Proteomes" id="UP000078240"/>
    </source>
</evidence>
<proteinExistence type="predicted"/>
<evidence type="ECO:0000313" key="2">
    <source>
        <dbReference type="EMBL" id="OAQ88087.1"/>
    </source>
</evidence>